<dbReference type="PANTHER" id="PTHR40460:SF1">
    <property type="entry name" value="CSBD-LIKE DOMAIN-CONTAINING PROTEIN"/>
    <property type="match status" value="1"/>
</dbReference>
<name>A0A316UYE9_9BASI</name>
<dbReference type="RefSeq" id="XP_025364948.1">
    <property type="nucleotide sequence ID" value="XM_025505021.1"/>
</dbReference>
<proteinExistence type="predicted"/>
<dbReference type="Proteomes" id="UP000245884">
    <property type="component" value="Unassembled WGS sequence"/>
</dbReference>
<protein>
    <recommendedName>
        <fullName evidence="4">CsbD-like domain-containing protein</fullName>
    </recommendedName>
</protein>
<gene>
    <name evidence="2" type="ORF">BDZ90DRAFT_229355</name>
</gene>
<dbReference type="SUPFAM" id="SSF69047">
    <property type="entry name" value="Hypothetical protein YjbJ"/>
    <property type="match status" value="1"/>
</dbReference>
<evidence type="ECO:0000256" key="1">
    <source>
        <dbReference type="SAM" id="MobiDB-lite"/>
    </source>
</evidence>
<dbReference type="PANTHER" id="PTHR40460">
    <property type="entry name" value="CHROMOSOME 1, WHOLE GENOME SHOTGUN SEQUENCE"/>
    <property type="match status" value="1"/>
</dbReference>
<dbReference type="STRING" id="1569628.A0A316UYE9"/>
<feature type="region of interest" description="Disordered" evidence="1">
    <location>
        <begin position="25"/>
        <end position="55"/>
    </location>
</feature>
<dbReference type="EMBL" id="KZ819662">
    <property type="protein sequence ID" value="PWN30336.1"/>
    <property type="molecule type" value="Genomic_DNA"/>
</dbReference>
<dbReference type="InterPro" id="IPR036629">
    <property type="entry name" value="YjbJ_sf"/>
</dbReference>
<evidence type="ECO:0008006" key="4">
    <source>
        <dbReference type="Google" id="ProtNLM"/>
    </source>
</evidence>
<evidence type="ECO:0000313" key="2">
    <source>
        <dbReference type="EMBL" id="PWN30336.1"/>
    </source>
</evidence>
<dbReference type="AlphaFoldDB" id="A0A316UYE9"/>
<keyword evidence="3" id="KW-1185">Reference proteome</keyword>
<feature type="region of interest" description="Disordered" evidence="1">
    <location>
        <begin position="81"/>
        <end position="104"/>
    </location>
</feature>
<accession>A0A316UYE9</accession>
<organism evidence="2 3">
    <name type="scientific">Jaminaea rosea</name>
    <dbReference type="NCBI Taxonomy" id="1569628"/>
    <lineage>
        <taxon>Eukaryota</taxon>
        <taxon>Fungi</taxon>
        <taxon>Dikarya</taxon>
        <taxon>Basidiomycota</taxon>
        <taxon>Ustilaginomycotina</taxon>
        <taxon>Exobasidiomycetes</taxon>
        <taxon>Microstromatales</taxon>
        <taxon>Microstromatales incertae sedis</taxon>
        <taxon>Jaminaea</taxon>
    </lineage>
</organism>
<sequence>MSGNSNEPSQLNGQLNSVKGQVYEAVGNATGSDDWKASGKQIHAEGEAEQKAAQGKAMAEGLVDQVGGYKDSVVGAVTGNKADQVAGNARQEAGSAKVDANKPQ</sequence>
<evidence type="ECO:0000313" key="3">
    <source>
        <dbReference type="Proteomes" id="UP000245884"/>
    </source>
</evidence>
<dbReference type="GeneID" id="37026844"/>
<reference evidence="2 3" key="1">
    <citation type="journal article" date="2018" name="Mol. Biol. Evol.">
        <title>Broad Genomic Sampling Reveals a Smut Pathogenic Ancestry of the Fungal Clade Ustilaginomycotina.</title>
        <authorList>
            <person name="Kijpornyongpan T."/>
            <person name="Mondo S.J."/>
            <person name="Barry K."/>
            <person name="Sandor L."/>
            <person name="Lee J."/>
            <person name="Lipzen A."/>
            <person name="Pangilinan J."/>
            <person name="LaButti K."/>
            <person name="Hainaut M."/>
            <person name="Henrissat B."/>
            <person name="Grigoriev I.V."/>
            <person name="Spatafora J.W."/>
            <person name="Aime M.C."/>
        </authorList>
    </citation>
    <scope>NUCLEOTIDE SEQUENCE [LARGE SCALE GENOMIC DNA]</scope>
    <source>
        <strain evidence="2 3">MCA 5214</strain>
    </source>
</reference>
<feature type="compositionally biased region" description="Basic and acidic residues" evidence="1">
    <location>
        <begin position="33"/>
        <end position="50"/>
    </location>
</feature>
<dbReference type="OrthoDB" id="9999611at2759"/>